<protein>
    <submittedName>
        <fullName evidence="1">Uncharacterized protein</fullName>
    </submittedName>
</protein>
<sequence>MDAASQKAMTDQIKKLIDLFKNWKGQKPDLDNPDFSRYHQTEAEYQAEQKEWLASVKKKKIVKSGSEKKDRRRTSG</sequence>
<accession>A8ZSV8</accession>
<name>A8ZSV8_DESOH</name>
<gene>
    <name evidence="1" type="ordered locus">Dole_0312</name>
</gene>
<evidence type="ECO:0000313" key="2">
    <source>
        <dbReference type="Proteomes" id="UP000008561"/>
    </source>
</evidence>
<evidence type="ECO:0000313" key="1">
    <source>
        <dbReference type="EMBL" id="ABW66122.1"/>
    </source>
</evidence>
<dbReference type="KEGG" id="dol:Dole_0312"/>
<dbReference type="EMBL" id="CP000859">
    <property type="protein sequence ID" value="ABW66122.1"/>
    <property type="molecule type" value="Genomic_DNA"/>
</dbReference>
<keyword evidence="2" id="KW-1185">Reference proteome</keyword>
<organism evidence="1 2">
    <name type="scientific">Desulfosudis oleivorans (strain DSM 6200 / JCM 39069 / Hxd3)</name>
    <name type="common">Desulfococcus oleovorans</name>
    <dbReference type="NCBI Taxonomy" id="96561"/>
    <lineage>
        <taxon>Bacteria</taxon>
        <taxon>Pseudomonadati</taxon>
        <taxon>Thermodesulfobacteriota</taxon>
        <taxon>Desulfobacteria</taxon>
        <taxon>Desulfobacterales</taxon>
        <taxon>Desulfosudaceae</taxon>
        <taxon>Desulfosudis</taxon>
    </lineage>
</organism>
<dbReference type="HOGENOM" id="CLU_2648613_0_0_7"/>
<dbReference type="Proteomes" id="UP000008561">
    <property type="component" value="Chromosome"/>
</dbReference>
<dbReference type="AlphaFoldDB" id="A8ZSV8"/>
<reference evidence="1 2" key="1">
    <citation type="submission" date="2007-10" db="EMBL/GenBank/DDBJ databases">
        <title>Complete sequence of Desulfococcus oleovorans Hxd3.</title>
        <authorList>
            <consortium name="US DOE Joint Genome Institute"/>
            <person name="Copeland A."/>
            <person name="Lucas S."/>
            <person name="Lapidus A."/>
            <person name="Barry K."/>
            <person name="Glavina del Rio T."/>
            <person name="Dalin E."/>
            <person name="Tice H."/>
            <person name="Pitluck S."/>
            <person name="Kiss H."/>
            <person name="Brettin T."/>
            <person name="Bruce D."/>
            <person name="Detter J.C."/>
            <person name="Han C."/>
            <person name="Schmutz J."/>
            <person name="Larimer F."/>
            <person name="Land M."/>
            <person name="Hauser L."/>
            <person name="Kyrpides N."/>
            <person name="Kim E."/>
            <person name="Wawrik B."/>
            <person name="Richardson P."/>
        </authorList>
    </citation>
    <scope>NUCLEOTIDE SEQUENCE [LARGE SCALE GENOMIC DNA]</scope>
    <source>
        <strain evidence="2">DSM 6200 / JCM 39069 / Hxd3</strain>
    </source>
</reference>
<proteinExistence type="predicted"/>